<dbReference type="GO" id="GO:0070652">
    <property type="term" value="C:HAUS complex"/>
    <property type="evidence" value="ECO:0007669"/>
    <property type="project" value="InterPro"/>
</dbReference>
<dbReference type="PANTHER" id="PTHR31570">
    <property type="entry name" value="HAUS AUGMIN-LIKE COMPLEX SUBUNIT 1"/>
    <property type="match status" value="1"/>
</dbReference>
<evidence type="ECO:0000256" key="10">
    <source>
        <dbReference type="SAM" id="Coils"/>
    </source>
</evidence>
<dbReference type="AlphaFoldDB" id="A0A3N4LJ04"/>
<evidence type="ECO:0000313" key="12">
    <source>
        <dbReference type="Proteomes" id="UP000267821"/>
    </source>
</evidence>
<dbReference type="Proteomes" id="UP000267821">
    <property type="component" value="Unassembled WGS sequence"/>
</dbReference>
<evidence type="ECO:0000256" key="8">
    <source>
        <dbReference type="ARBA" id="ARBA00023212"/>
    </source>
</evidence>
<evidence type="ECO:0000256" key="6">
    <source>
        <dbReference type="ARBA" id="ARBA00022776"/>
    </source>
</evidence>
<dbReference type="GO" id="GO:0051301">
    <property type="term" value="P:cell division"/>
    <property type="evidence" value="ECO:0007669"/>
    <property type="project" value="UniProtKB-KW"/>
</dbReference>
<evidence type="ECO:0000256" key="3">
    <source>
        <dbReference type="ARBA" id="ARBA00022490"/>
    </source>
</evidence>
<reference evidence="11 12" key="1">
    <citation type="journal article" date="2018" name="Nat. Ecol. Evol.">
        <title>Pezizomycetes genomes reveal the molecular basis of ectomycorrhizal truffle lifestyle.</title>
        <authorList>
            <person name="Murat C."/>
            <person name="Payen T."/>
            <person name="Noel B."/>
            <person name="Kuo A."/>
            <person name="Morin E."/>
            <person name="Chen J."/>
            <person name="Kohler A."/>
            <person name="Krizsan K."/>
            <person name="Balestrini R."/>
            <person name="Da Silva C."/>
            <person name="Montanini B."/>
            <person name="Hainaut M."/>
            <person name="Levati E."/>
            <person name="Barry K.W."/>
            <person name="Belfiori B."/>
            <person name="Cichocki N."/>
            <person name="Clum A."/>
            <person name="Dockter R.B."/>
            <person name="Fauchery L."/>
            <person name="Guy J."/>
            <person name="Iotti M."/>
            <person name="Le Tacon F."/>
            <person name="Lindquist E.A."/>
            <person name="Lipzen A."/>
            <person name="Malagnac F."/>
            <person name="Mello A."/>
            <person name="Molinier V."/>
            <person name="Miyauchi S."/>
            <person name="Poulain J."/>
            <person name="Riccioni C."/>
            <person name="Rubini A."/>
            <person name="Sitrit Y."/>
            <person name="Splivallo R."/>
            <person name="Traeger S."/>
            <person name="Wang M."/>
            <person name="Zifcakova L."/>
            <person name="Wipf D."/>
            <person name="Zambonelli A."/>
            <person name="Paolocci F."/>
            <person name="Nowrousian M."/>
            <person name="Ottonello S."/>
            <person name="Baldrian P."/>
            <person name="Spatafora J.W."/>
            <person name="Henrissat B."/>
            <person name="Nagy L.G."/>
            <person name="Aury J.M."/>
            <person name="Wincker P."/>
            <person name="Grigoriev I.V."/>
            <person name="Bonfante P."/>
            <person name="Martin F.M."/>
        </authorList>
    </citation>
    <scope>NUCLEOTIDE SEQUENCE [LARGE SCALE GENOMIC DNA]</scope>
    <source>
        <strain evidence="11 12">ATCC MYA-4762</strain>
    </source>
</reference>
<dbReference type="InterPro" id="IPR026243">
    <property type="entry name" value="HAUS1"/>
</dbReference>
<protein>
    <submittedName>
        <fullName evidence="11">Uncharacterized protein</fullName>
    </submittedName>
</protein>
<gene>
    <name evidence="11" type="ORF">L211DRAFT_840639</name>
</gene>
<evidence type="ECO:0000256" key="5">
    <source>
        <dbReference type="ARBA" id="ARBA00022701"/>
    </source>
</evidence>
<keyword evidence="5" id="KW-0493">Microtubule</keyword>
<dbReference type="OrthoDB" id="5372507at2759"/>
<comment type="subcellular location">
    <subcellularLocation>
        <location evidence="1">Cytoplasm</location>
        <location evidence="1">Cytoskeleton</location>
        <location evidence="1">Spindle</location>
    </subcellularLocation>
</comment>
<organism evidence="11 12">
    <name type="scientific">Terfezia boudieri ATCC MYA-4762</name>
    <dbReference type="NCBI Taxonomy" id="1051890"/>
    <lineage>
        <taxon>Eukaryota</taxon>
        <taxon>Fungi</taxon>
        <taxon>Dikarya</taxon>
        <taxon>Ascomycota</taxon>
        <taxon>Pezizomycotina</taxon>
        <taxon>Pezizomycetes</taxon>
        <taxon>Pezizales</taxon>
        <taxon>Pezizaceae</taxon>
        <taxon>Terfezia</taxon>
    </lineage>
</organism>
<keyword evidence="4" id="KW-0132">Cell division</keyword>
<proteinExistence type="inferred from homology"/>
<feature type="coiled-coil region" evidence="10">
    <location>
        <begin position="239"/>
        <end position="266"/>
    </location>
</feature>
<evidence type="ECO:0000256" key="9">
    <source>
        <dbReference type="ARBA" id="ARBA00023306"/>
    </source>
</evidence>
<evidence type="ECO:0000256" key="4">
    <source>
        <dbReference type="ARBA" id="ARBA00022618"/>
    </source>
</evidence>
<sequence length="301" mass="33647">MNPNFQQSWSPSAVFSPSAARQQALEAKDWAYIDQWLTAQYHPQTPPPFERNSDTLKALLALSTFNETANEELSLRRQVEAKALGELKARHDAIESSPPTALTLLADSLPPDGLLALHSLSLLTVALSIPATSTTTLATTLATTLTALTTTETHLHQQLLQLTTLQHRLTLQHHCSRTALSALTTLPLPSPSIATKTLQNTQTIHHLTQKSHEYTSRIGTLSRAIPHQERLSTISIKALSDEEKRIEELKEGVVRLESEVKAYQGLPPDRDLARLEVERVEGEWREAEARKEREYEKVVRR</sequence>
<keyword evidence="3" id="KW-0963">Cytoplasm</keyword>
<accession>A0A3N4LJ04</accession>
<keyword evidence="8" id="KW-0206">Cytoskeleton</keyword>
<dbReference type="GO" id="GO:0005819">
    <property type="term" value="C:spindle"/>
    <property type="evidence" value="ECO:0007669"/>
    <property type="project" value="UniProtKB-SubCell"/>
</dbReference>
<keyword evidence="12" id="KW-1185">Reference proteome</keyword>
<keyword evidence="7 10" id="KW-0175">Coiled coil</keyword>
<dbReference type="GO" id="GO:0005874">
    <property type="term" value="C:microtubule"/>
    <property type="evidence" value="ECO:0007669"/>
    <property type="project" value="UniProtKB-KW"/>
</dbReference>
<dbReference type="GO" id="GO:0005829">
    <property type="term" value="C:cytosol"/>
    <property type="evidence" value="ECO:0007669"/>
    <property type="project" value="TreeGrafter"/>
</dbReference>
<keyword evidence="9" id="KW-0131">Cell cycle</keyword>
<dbReference type="InParanoid" id="A0A3N4LJ04"/>
<name>A0A3N4LJ04_9PEZI</name>
<keyword evidence="6" id="KW-0498">Mitosis</keyword>
<dbReference type="Pfam" id="PF25762">
    <property type="entry name" value="HAUS1"/>
    <property type="match status" value="1"/>
</dbReference>
<evidence type="ECO:0000256" key="2">
    <source>
        <dbReference type="ARBA" id="ARBA00005479"/>
    </source>
</evidence>
<dbReference type="GO" id="GO:0051225">
    <property type="term" value="P:spindle assembly"/>
    <property type="evidence" value="ECO:0007669"/>
    <property type="project" value="InterPro"/>
</dbReference>
<evidence type="ECO:0000256" key="1">
    <source>
        <dbReference type="ARBA" id="ARBA00004186"/>
    </source>
</evidence>
<evidence type="ECO:0000256" key="7">
    <source>
        <dbReference type="ARBA" id="ARBA00023054"/>
    </source>
</evidence>
<dbReference type="PANTHER" id="PTHR31570:SF1">
    <property type="entry name" value="HAUS AUGMIN-LIKE COMPLEX SUBUNIT 1"/>
    <property type="match status" value="1"/>
</dbReference>
<dbReference type="EMBL" id="ML121559">
    <property type="protein sequence ID" value="RPB21439.1"/>
    <property type="molecule type" value="Genomic_DNA"/>
</dbReference>
<evidence type="ECO:0000313" key="11">
    <source>
        <dbReference type="EMBL" id="RPB21439.1"/>
    </source>
</evidence>
<comment type="similarity">
    <text evidence="2">Belongs to the HAUS1 family.</text>
</comment>